<dbReference type="InterPro" id="IPR011008">
    <property type="entry name" value="Dimeric_a/b-barrel"/>
</dbReference>
<dbReference type="AlphaFoldDB" id="A0A9Q8YBP7"/>
<gene>
    <name evidence="2" type="ORF">NE863_10650</name>
    <name evidence="3" type="ORF">P4B07_10500</name>
</gene>
<dbReference type="EMBL" id="CP121308">
    <property type="protein sequence ID" value="WFP92725.1"/>
    <property type="molecule type" value="Genomic_DNA"/>
</dbReference>
<accession>A0A9Q8YBP7</accession>
<reference evidence="3 5" key="2">
    <citation type="submission" date="2023-03" db="EMBL/GenBank/DDBJ databases">
        <title>Comparative genome and transcriptome analysis combination mining strategies for increasing vitamin B12 production of Ensifer adhaerens strain.</title>
        <authorList>
            <person name="Yongheng L."/>
        </authorList>
    </citation>
    <scope>NUCLEOTIDE SEQUENCE [LARGE SCALE GENOMIC DNA]</scope>
    <source>
        <strain evidence="3 5">Casida A-T305</strain>
    </source>
</reference>
<organism evidence="2 4">
    <name type="scientific">Ensifer adhaerens</name>
    <name type="common">Sinorhizobium morelense</name>
    <dbReference type="NCBI Taxonomy" id="106592"/>
    <lineage>
        <taxon>Bacteria</taxon>
        <taxon>Pseudomonadati</taxon>
        <taxon>Pseudomonadota</taxon>
        <taxon>Alphaproteobacteria</taxon>
        <taxon>Hyphomicrobiales</taxon>
        <taxon>Rhizobiaceae</taxon>
        <taxon>Sinorhizobium/Ensifer group</taxon>
        <taxon>Ensifer</taxon>
    </lineage>
</organism>
<feature type="region of interest" description="Disordered" evidence="1">
    <location>
        <begin position="1"/>
        <end position="20"/>
    </location>
</feature>
<dbReference type="EMBL" id="CP098807">
    <property type="protein sequence ID" value="USJ25326.1"/>
    <property type="molecule type" value="Genomic_DNA"/>
</dbReference>
<name>A0A9Q8YBP7_ENSAD</name>
<dbReference type="SUPFAM" id="SSF54909">
    <property type="entry name" value="Dimeric alpha+beta barrel"/>
    <property type="match status" value="1"/>
</dbReference>
<reference evidence="2" key="1">
    <citation type="submission" date="2022-06" db="EMBL/GenBank/DDBJ databases">
        <title>Physiological and biochemical characterization and genomic elucidation of a strain of the genus Ensifer adhaerens M8 that combines arsenic oxidation and chromium reduction.</title>
        <authorList>
            <person name="Li X."/>
            <person name="Yu c."/>
        </authorList>
    </citation>
    <scope>NUCLEOTIDE SEQUENCE</scope>
    <source>
        <strain evidence="2">M8</strain>
    </source>
</reference>
<evidence type="ECO:0000313" key="5">
    <source>
        <dbReference type="Proteomes" id="UP001214094"/>
    </source>
</evidence>
<dbReference type="Proteomes" id="UP001214094">
    <property type="component" value="Chromosome"/>
</dbReference>
<evidence type="ECO:0000313" key="3">
    <source>
        <dbReference type="EMBL" id="WFP92725.1"/>
    </source>
</evidence>
<sequence length="93" mass="10115">MTLIERHGGTHHGYFVPREKPEGVGASFPGVGEDGAGDIAVALFTFADEAAYLRYRSDVAADPDGMAANALYADDPPFVSYERVFLQPLARRR</sequence>
<evidence type="ECO:0000256" key="1">
    <source>
        <dbReference type="SAM" id="MobiDB-lite"/>
    </source>
</evidence>
<dbReference type="Proteomes" id="UP001055460">
    <property type="component" value="Chromosome"/>
</dbReference>
<proteinExistence type="predicted"/>
<evidence type="ECO:0000313" key="2">
    <source>
        <dbReference type="EMBL" id="USJ25326.1"/>
    </source>
</evidence>
<keyword evidence="5" id="KW-1185">Reference proteome</keyword>
<evidence type="ECO:0000313" key="4">
    <source>
        <dbReference type="Proteomes" id="UP001055460"/>
    </source>
</evidence>
<protein>
    <submittedName>
        <fullName evidence="2">NIPSNAP family protein</fullName>
    </submittedName>
</protein>